<dbReference type="Gramene" id="AET5Gv21137000.12">
    <property type="protein sequence ID" value="AET5Gv21137000.12"/>
    <property type="gene ID" value="AET5Gv21137000"/>
</dbReference>
<reference evidence="2" key="4">
    <citation type="submission" date="2019-03" db="UniProtKB">
        <authorList>
            <consortium name="EnsemblPlants"/>
        </authorList>
    </citation>
    <scope>IDENTIFICATION</scope>
</reference>
<dbReference type="Proteomes" id="UP000015105">
    <property type="component" value="Chromosome 5D"/>
</dbReference>
<name>A0A453MCS0_AEGTS</name>
<keyword evidence="3" id="KW-1185">Reference proteome</keyword>
<dbReference type="Gramene" id="AET5Gv21137000.4">
    <property type="protein sequence ID" value="AET5Gv21137000.4"/>
    <property type="gene ID" value="AET5Gv21137000"/>
</dbReference>
<feature type="compositionally biased region" description="Basic and acidic residues" evidence="1">
    <location>
        <begin position="84"/>
        <end position="106"/>
    </location>
</feature>
<dbReference type="EnsemblPlants" id="AET5Gv21137000.9">
    <property type="protein sequence ID" value="AET5Gv21137000.9"/>
    <property type="gene ID" value="AET5Gv21137000"/>
</dbReference>
<dbReference type="Gramene" id="AET5Gv21137000.9">
    <property type="protein sequence ID" value="AET5Gv21137000.9"/>
    <property type="gene ID" value="AET5Gv21137000"/>
</dbReference>
<dbReference type="Gramene" id="AET5Gv21137000.2">
    <property type="protein sequence ID" value="AET5Gv21137000.2"/>
    <property type="gene ID" value="AET5Gv21137000"/>
</dbReference>
<feature type="region of interest" description="Disordered" evidence="1">
    <location>
        <begin position="75"/>
        <end position="106"/>
    </location>
</feature>
<dbReference type="EnsemblPlants" id="AET5Gv21137000.12">
    <property type="protein sequence ID" value="AET5Gv21137000.12"/>
    <property type="gene ID" value="AET5Gv21137000"/>
</dbReference>
<reference evidence="3" key="1">
    <citation type="journal article" date="2014" name="Science">
        <title>Ancient hybridizations among the ancestral genomes of bread wheat.</title>
        <authorList>
            <consortium name="International Wheat Genome Sequencing Consortium,"/>
            <person name="Marcussen T."/>
            <person name="Sandve S.R."/>
            <person name="Heier L."/>
            <person name="Spannagl M."/>
            <person name="Pfeifer M."/>
            <person name="Jakobsen K.S."/>
            <person name="Wulff B.B."/>
            <person name="Steuernagel B."/>
            <person name="Mayer K.F."/>
            <person name="Olsen O.A."/>
        </authorList>
    </citation>
    <scope>NUCLEOTIDE SEQUENCE [LARGE SCALE GENOMIC DNA]</scope>
    <source>
        <strain evidence="3">cv. AL8/78</strain>
    </source>
</reference>
<protein>
    <submittedName>
        <fullName evidence="2">Uncharacterized protein</fullName>
    </submittedName>
</protein>
<evidence type="ECO:0000313" key="2">
    <source>
        <dbReference type="EnsemblPlants" id="AET5Gv21137000.5"/>
    </source>
</evidence>
<dbReference type="Gramene" id="AET5Gv21137000.1">
    <property type="protein sequence ID" value="AET5Gv21137000.1"/>
    <property type="gene ID" value="AET5Gv21137000"/>
</dbReference>
<evidence type="ECO:0000313" key="3">
    <source>
        <dbReference type="Proteomes" id="UP000015105"/>
    </source>
</evidence>
<dbReference type="Gramene" id="AET5Gv21137000.5">
    <property type="protein sequence ID" value="AET5Gv21137000.5"/>
    <property type="gene ID" value="AET5Gv21137000"/>
</dbReference>
<dbReference type="EnsemblPlants" id="AET5Gv21137000.7">
    <property type="protein sequence ID" value="AET5Gv21137000.7"/>
    <property type="gene ID" value="AET5Gv21137000"/>
</dbReference>
<reference evidence="3" key="2">
    <citation type="journal article" date="2017" name="Nat. Plants">
        <title>The Aegilops tauschii genome reveals multiple impacts of transposons.</title>
        <authorList>
            <person name="Zhao G."/>
            <person name="Zou C."/>
            <person name="Li K."/>
            <person name="Wang K."/>
            <person name="Li T."/>
            <person name="Gao L."/>
            <person name="Zhang X."/>
            <person name="Wang H."/>
            <person name="Yang Z."/>
            <person name="Liu X."/>
            <person name="Jiang W."/>
            <person name="Mao L."/>
            <person name="Kong X."/>
            <person name="Jiao Y."/>
            <person name="Jia J."/>
        </authorList>
    </citation>
    <scope>NUCLEOTIDE SEQUENCE [LARGE SCALE GENOMIC DNA]</scope>
    <source>
        <strain evidence="3">cv. AL8/78</strain>
    </source>
</reference>
<dbReference type="EnsemblPlants" id="AET5Gv21137000.11">
    <property type="protein sequence ID" value="AET5Gv21137000.11"/>
    <property type="gene ID" value="AET5Gv21137000"/>
</dbReference>
<dbReference type="Gramene" id="AET5Gv21137000.11">
    <property type="protein sequence ID" value="AET5Gv21137000.11"/>
    <property type="gene ID" value="AET5Gv21137000"/>
</dbReference>
<dbReference type="AlphaFoldDB" id="A0A453MCS0"/>
<dbReference type="EnsemblPlants" id="AET5Gv21137000.1">
    <property type="protein sequence ID" value="AET5Gv21137000.1"/>
    <property type="gene ID" value="AET5Gv21137000"/>
</dbReference>
<reference evidence="2" key="3">
    <citation type="journal article" date="2017" name="Nature">
        <title>Genome sequence of the progenitor of the wheat D genome Aegilops tauschii.</title>
        <authorList>
            <person name="Luo M.C."/>
            <person name="Gu Y.Q."/>
            <person name="Puiu D."/>
            <person name="Wang H."/>
            <person name="Twardziok S.O."/>
            <person name="Deal K.R."/>
            <person name="Huo N."/>
            <person name="Zhu T."/>
            <person name="Wang L."/>
            <person name="Wang Y."/>
            <person name="McGuire P.E."/>
            <person name="Liu S."/>
            <person name="Long H."/>
            <person name="Ramasamy R.K."/>
            <person name="Rodriguez J.C."/>
            <person name="Van S.L."/>
            <person name="Yuan L."/>
            <person name="Wang Z."/>
            <person name="Xia Z."/>
            <person name="Xiao L."/>
            <person name="Anderson O.D."/>
            <person name="Ouyang S."/>
            <person name="Liang Y."/>
            <person name="Zimin A.V."/>
            <person name="Pertea G."/>
            <person name="Qi P."/>
            <person name="Bennetzen J.L."/>
            <person name="Dai X."/>
            <person name="Dawson M.W."/>
            <person name="Muller H.G."/>
            <person name="Kugler K."/>
            <person name="Rivarola-Duarte L."/>
            <person name="Spannagl M."/>
            <person name="Mayer K.F.X."/>
            <person name="Lu F.H."/>
            <person name="Bevan M.W."/>
            <person name="Leroy P."/>
            <person name="Li P."/>
            <person name="You F.M."/>
            <person name="Sun Q."/>
            <person name="Liu Z."/>
            <person name="Lyons E."/>
            <person name="Wicker T."/>
            <person name="Salzberg S.L."/>
            <person name="Devos K.M."/>
            <person name="Dvorak J."/>
        </authorList>
    </citation>
    <scope>NUCLEOTIDE SEQUENCE [LARGE SCALE GENOMIC DNA]</scope>
    <source>
        <strain evidence="2">cv. AL8/78</strain>
    </source>
</reference>
<dbReference type="EnsemblPlants" id="AET5Gv21137000.6">
    <property type="protein sequence ID" value="AET5Gv21137000.6"/>
    <property type="gene ID" value="AET5Gv21137000"/>
</dbReference>
<dbReference type="EnsemblPlants" id="AET5Gv21137000.4">
    <property type="protein sequence ID" value="AET5Gv21137000.4"/>
    <property type="gene ID" value="AET5Gv21137000"/>
</dbReference>
<dbReference type="EnsemblPlants" id="AET5Gv21137000.5">
    <property type="protein sequence ID" value="AET5Gv21137000.5"/>
    <property type="gene ID" value="AET5Gv21137000"/>
</dbReference>
<dbReference type="EnsemblPlants" id="AET5Gv21137000.8">
    <property type="protein sequence ID" value="AET5Gv21137000.8"/>
    <property type="gene ID" value="AET5Gv21137000"/>
</dbReference>
<sequence>MFSFLPSHGQDHTPPFIEGTFSARSFIAKIKLMNIGSDKQTNTLCAKKQQRTSTSYNNQLNHQLRWRAVLRRRRGRLRVQRQPAGEREPSRAAHSEELGGTDERRS</sequence>
<reference evidence="2" key="5">
    <citation type="journal article" date="2021" name="G3 (Bethesda)">
        <title>Aegilops tauschii genome assembly Aet v5.0 features greater sequence contiguity and improved annotation.</title>
        <authorList>
            <person name="Wang L."/>
            <person name="Zhu T."/>
            <person name="Rodriguez J.C."/>
            <person name="Deal K.R."/>
            <person name="Dubcovsky J."/>
            <person name="McGuire P.E."/>
            <person name="Lux T."/>
            <person name="Spannagl M."/>
            <person name="Mayer K.F.X."/>
            <person name="Baldrich P."/>
            <person name="Meyers B.C."/>
            <person name="Huo N."/>
            <person name="Gu Y.Q."/>
            <person name="Zhou H."/>
            <person name="Devos K.M."/>
            <person name="Bennetzen J.L."/>
            <person name="Unver T."/>
            <person name="Budak H."/>
            <person name="Gulick P.J."/>
            <person name="Galiba G."/>
            <person name="Kalapos B."/>
            <person name="Nelson D.R."/>
            <person name="Li P."/>
            <person name="You F.M."/>
            <person name="Luo M.C."/>
            <person name="Dvorak J."/>
        </authorList>
    </citation>
    <scope>NUCLEOTIDE SEQUENCE [LARGE SCALE GENOMIC DNA]</scope>
    <source>
        <strain evidence="2">cv. AL8/78</strain>
    </source>
</reference>
<organism evidence="2 3">
    <name type="scientific">Aegilops tauschii subsp. strangulata</name>
    <name type="common">Goatgrass</name>
    <dbReference type="NCBI Taxonomy" id="200361"/>
    <lineage>
        <taxon>Eukaryota</taxon>
        <taxon>Viridiplantae</taxon>
        <taxon>Streptophyta</taxon>
        <taxon>Embryophyta</taxon>
        <taxon>Tracheophyta</taxon>
        <taxon>Spermatophyta</taxon>
        <taxon>Magnoliopsida</taxon>
        <taxon>Liliopsida</taxon>
        <taxon>Poales</taxon>
        <taxon>Poaceae</taxon>
        <taxon>BOP clade</taxon>
        <taxon>Pooideae</taxon>
        <taxon>Triticodae</taxon>
        <taxon>Triticeae</taxon>
        <taxon>Triticinae</taxon>
        <taxon>Aegilops</taxon>
    </lineage>
</organism>
<dbReference type="Gramene" id="AET5Gv21137000.6">
    <property type="protein sequence ID" value="AET5Gv21137000.6"/>
    <property type="gene ID" value="AET5Gv21137000"/>
</dbReference>
<dbReference type="EnsemblPlants" id="AET5Gv21137000.2">
    <property type="protein sequence ID" value="AET5Gv21137000.2"/>
    <property type="gene ID" value="AET5Gv21137000"/>
</dbReference>
<proteinExistence type="predicted"/>
<dbReference type="Gramene" id="AET5Gv21137000.7">
    <property type="protein sequence ID" value="AET5Gv21137000.7"/>
    <property type="gene ID" value="AET5Gv21137000"/>
</dbReference>
<accession>A0A453MCS0</accession>
<evidence type="ECO:0000256" key="1">
    <source>
        <dbReference type="SAM" id="MobiDB-lite"/>
    </source>
</evidence>
<dbReference type="Gramene" id="AET5Gv21137000.8">
    <property type="protein sequence ID" value="AET5Gv21137000.8"/>
    <property type="gene ID" value="AET5Gv21137000"/>
</dbReference>